<dbReference type="GO" id="GO:0005524">
    <property type="term" value="F:ATP binding"/>
    <property type="evidence" value="ECO:0007669"/>
    <property type="project" value="UniProtKB-KW"/>
</dbReference>
<dbReference type="PANTHER" id="PTHR43767:SF1">
    <property type="entry name" value="NONRIBOSOMAL PEPTIDE SYNTHASE PES1 (EUROFUNG)-RELATED"/>
    <property type="match status" value="1"/>
</dbReference>
<keyword evidence="3 5" id="KW-0547">Nucleotide-binding</keyword>
<evidence type="ECO:0000256" key="5">
    <source>
        <dbReference type="HAMAP-Rule" id="MF_00731"/>
    </source>
</evidence>
<dbReference type="InterPro" id="IPR042099">
    <property type="entry name" value="ANL_N_sf"/>
</dbReference>
<dbReference type="eggNOG" id="COG0318">
    <property type="taxonomic scope" value="Bacteria"/>
</dbReference>
<feature type="domain" description="AMP-dependent synthetase/ligase" evidence="6">
    <location>
        <begin position="14"/>
        <end position="353"/>
    </location>
</feature>
<evidence type="ECO:0000256" key="3">
    <source>
        <dbReference type="ARBA" id="ARBA00022741"/>
    </source>
</evidence>
<dbReference type="PANTHER" id="PTHR43767">
    <property type="entry name" value="LONG-CHAIN-FATTY-ACID--COA LIGASE"/>
    <property type="match status" value="1"/>
</dbReference>
<proteinExistence type="inferred from homology"/>
<dbReference type="Gene3D" id="3.40.50.12780">
    <property type="entry name" value="N-terminal domain of ligase-like"/>
    <property type="match status" value="1"/>
</dbReference>
<dbReference type="Gene3D" id="3.30.300.30">
    <property type="match status" value="1"/>
</dbReference>
<keyword evidence="9" id="KW-1185">Reference proteome</keyword>
<dbReference type="InterPro" id="IPR020845">
    <property type="entry name" value="AMP-binding_CS"/>
</dbReference>
<dbReference type="InterPro" id="IPR050237">
    <property type="entry name" value="ATP-dep_AMP-bd_enzyme"/>
</dbReference>
<evidence type="ECO:0000256" key="1">
    <source>
        <dbReference type="ARBA" id="ARBA00022428"/>
    </source>
</evidence>
<dbReference type="AlphaFoldDB" id="G2KUR1"/>
<evidence type="ECO:0000256" key="4">
    <source>
        <dbReference type="ARBA" id="ARBA00022840"/>
    </source>
</evidence>
<dbReference type="PROSITE" id="PS00455">
    <property type="entry name" value="AMP_BINDING"/>
    <property type="match status" value="1"/>
</dbReference>
<dbReference type="STRING" id="714313.LSA_12940"/>
<protein>
    <recommendedName>
        <fullName evidence="5">2-succinylbenzoate--CoA ligase</fullName>
        <ecNumber evidence="5">6.2.1.26</ecNumber>
    </recommendedName>
    <alternativeName>
        <fullName evidence="5">o-succinylbenzoyl-CoA synthetase</fullName>
        <shortName evidence="5">OSB-CoA synthetase</shortName>
    </alternativeName>
</protein>
<evidence type="ECO:0000256" key="2">
    <source>
        <dbReference type="ARBA" id="ARBA00022598"/>
    </source>
</evidence>
<dbReference type="NCBIfam" id="TIGR01923">
    <property type="entry name" value="menE"/>
    <property type="match status" value="1"/>
</dbReference>
<comment type="pathway">
    <text evidence="5">Quinol/quinone metabolism; 1,4-dihydroxy-2-naphthoate biosynthesis; 1,4-dihydroxy-2-naphthoate from chorismate: step 5/7.</text>
</comment>
<dbReference type="KEGG" id="lsn:LSA_12940"/>
<reference evidence="8 9" key="1">
    <citation type="journal article" date="2011" name="Microb. Cell Fact.">
        <title>Genomic analysis reveals Lactobacillus sanfranciscensis as stable element in traditional sourdoughs.</title>
        <authorList>
            <person name="Vogel R.F."/>
            <person name="Pavlovic M."/>
            <person name="Ehrmann M.A."/>
            <person name="Wiezer A."/>
            <person name="Liesegang H."/>
            <person name="Offschanka S."/>
            <person name="Voget S."/>
            <person name="Angelov A."/>
            <person name="Bocker G."/>
            <person name="Liebl W."/>
        </authorList>
    </citation>
    <scope>NUCLEOTIDE SEQUENCE [LARGE SCALE GENOMIC DNA]</scope>
    <source>
        <strain evidence="8 9">TMW 1.1304</strain>
    </source>
</reference>
<evidence type="ECO:0000313" key="8">
    <source>
        <dbReference type="EMBL" id="AEN99659.1"/>
    </source>
</evidence>
<comment type="pathway">
    <text evidence="5">Quinol/quinone metabolism; menaquinone biosynthesis.</text>
</comment>
<keyword evidence="2 5" id="KW-0436">Ligase</keyword>
<evidence type="ECO:0000259" key="6">
    <source>
        <dbReference type="Pfam" id="PF00501"/>
    </source>
</evidence>
<gene>
    <name evidence="5 8" type="primary">menE</name>
    <name evidence="8" type="ordered locus">LSA_12940</name>
</gene>
<dbReference type="EMBL" id="CP002461">
    <property type="protein sequence ID" value="AEN99659.1"/>
    <property type="molecule type" value="Genomic_DNA"/>
</dbReference>
<dbReference type="HAMAP" id="MF_00731">
    <property type="entry name" value="MenE"/>
    <property type="match status" value="1"/>
</dbReference>
<dbReference type="GO" id="GO:0008756">
    <property type="term" value="F:o-succinylbenzoate-CoA ligase activity"/>
    <property type="evidence" value="ECO:0007669"/>
    <property type="project" value="UniProtKB-UniRule"/>
</dbReference>
<comment type="catalytic activity">
    <reaction evidence="5">
        <text>2-succinylbenzoate + ATP + CoA = 2-succinylbenzoyl-CoA + AMP + diphosphate</text>
        <dbReference type="Rhea" id="RHEA:17009"/>
        <dbReference type="ChEBI" id="CHEBI:18325"/>
        <dbReference type="ChEBI" id="CHEBI:30616"/>
        <dbReference type="ChEBI" id="CHEBI:33019"/>
        <dbReference type="ChEBI" id="CHEBI:57287"/>
        <dbReference type="ChEBI" id="CHEBI:57364"/>
        <dbReference type="ChEBI" id="CHEBI:456215"/>
        <dbReference type="EC" id="6.2.1.26"/>
    </reaction>
</comment>
<dbReference type="InterPro" id="IPR045851">
    <property type="entry name" value="AMP-bd_C_sf"/>
</dbReference>
<accession>G2KUR1</accession>
<comment type="function">
    <text evidence="5">Converts 2-succinylbenzoate (OSB) to 2-succinylbenzoyl-CoA (OSB-CoA).</text>
</comment>
<dbReference type="Pfam" id="PF13193">
    <property type="entry name" value="AMP-binding_C"/>
    <property type="match status" value="1"/>
</dbReference>
<dbReference type="NCBIfam" id="NF002966">
    <property type="entry name" value="PRK03640.1"/>
    <property type="match status" value="1"/>
</dbReference>
<keyword evidence="4 5" id="KW-0067">ATP-binding</keyword>
<dbReference type="UniPathway" id="UPA00079"/>
<dbReference type="HOGENOM" id="CLU_000022_59_0_9"/>
<keyword evidence="1 5" id="KW-0474">Menaquinone biosynthesis</keyword>
<dbReference type="SUPFAM" id="SSF56801">
    <property type="entry name" value="Acetyl-CoA synthetase-like"/>
    <property type="match status" value="1"/>
</dbReference>
<feature type="domain" description="AMP-binding enzyme C-terminal" evidence="7">
    <location>
        <begin position="400"/>
        <end position="473"/>
    </location>
</feature>
<dbReference type="GO" id="GO:0009234">
    <property type="term" value="P:menaquinone biosynthetic process"/>
    <property type="evidence" value="ECO:0007669"/>
    <property type="project" value="UniProtKB-UniRule"/>
</dbReference>
<dbReference type="EC" id="6.2.1.26" evidence="5"/>
<comment type="similarity">
    <text evidence="5">Belongs to the ATP-dependent AMP-binding enzyme family. MenE subfamily.</text>
</comment>
<organism evidence="8 9">
    <name type="scientific">Fructilactobacillus sanfranciscensis (strain TMW 1.1304)</name>
    <name type="common">Lactobacillus sanfranciscensis</name>
    <dbReference type="NCBI Taxonomy" id="714313"/>
    <lineage>
        <taxon>Bacteria</taxon>
        <taxon>Bacillati</taxon>
        <taxon>Bacillota</taxon>
        <taxon>Bacilli</taxon>
        <taxon>Lactobacillales</taxon>
        <taxon>Lactobacillaceae</taxon>
        <taxon>Fructilactobacillus</taxon>
    </lineage>
</organism>
<dbReference type="Proteomes" id="UP000001285">
    <property type="component" value="Chromosome"/>
</dbReference>
<evidence type="ECO:0000259" key="7">
    <source>
        <dbReference type="Pfam" id="PF13193"/>
    </source>
</evidence>
<sequence length="483" mass="53813">MPLKKVCKMDNWLKKRASLTPKRMALSYHEQNWTFAELQQAVLETCTHLVGQKVQTAKRVAVLGNNTSQLYFTILALQQLGIEMVLINKNLALPEIEYQLHDANVDLLIYEDEFQSKLQPLKSMTLISLNDLHDSISADASSFIKDEFNLDQVTSIMYTSGTTGNPKGVMQTFRNHWSSAIGADLNLPVTAKDTWICAVPLFHISGFSIMMRSLIYGMNVRLYEHFNPELINQDLLNGKGTIISVVPYMLKKLLSLKDSDYSEKFSYMLLGGGAIDRKTLEICKDSNINVIQSYGMTETASQVVALNLADAIRKLGSVGKPLFPVSLKIKGATKPNQIGEILLKADNITPGYLNHSAPITNNGWFATGDLGYLDADGFLYLKSRLSELIISGGENIYPLEIENVINQFPNIIESAVVGKADSTWDAVPVAFIVTDSMINLKKLTAYLTSNLAKYKVPKKFIVVDKLPKTHNGKLQRKKLQSQI</sequence>
<name>G2KUR1_FRUST</name>
<dbReference type="InterPro" id="IPR010192">
    <property type="entry name" value="MenE"/>
</dbReference>
<evidence type="ECO:0000313" key="9">
    <source>
        <dbReference type="Proteomes" id="UP000001285"/>
    </source>
</evidence>
<dbReference type="InterPro" id="IPR000873">
    <property type="entry name" value="AMP-dep_synth/lig_dom"/>
</dbReference>
<dbReference type="InterPro" id="IPR025110">
    <property type="entry name" value="AMP-bd_C"/>
</dbReference>
<dbReference type="Pfam" id="PF00501">
    <property type="entry name" value="AMP-binding"/>
    <property type="match status" value="1"/>
</dbReference>
<dbReference type="UniPathway" id="UPA01057">
    <property type="reaction ID" value="UER00166"/>
</dbReference>